<gene>
    <name evidence="2" type="ORF">GCM10011571_19740</name>
</gene>
<accession>A0A8J2VGQ0</accession>
<reference evidence="2" key="2">
    <citation type="submission" date="2020-09" db="EMBL/GenBank/DDBJ databases">
        <authorList>
            <person name="Sun Q."/>
            <person name="Zhou Y."/>
        </authorList>
    </citation>
    <scope>NUCLEOTIDE SEQUENCE</scope>
    <source>
        <strain evidence="2">CGMCC 1.15179</strain>
    </source>
</reference>
<organism evidence="2 3">
    <name type="scientific">Marinithermofilum abyssi</name>
    <dbReference type="NCBI Taxonomy" id="1571185"/>
    <lineage>
        <taxon>Bacteria</taxon>
        <taxon>Bacillati</taxon>
        <taxon>Bacillota</taxon>
        <taxon>Bacilli</taxon>
        <taxon>Bacillales</taxon>
        <taxon>Thermoactinomycetaceae</taxon>
        <taxon>Marinithermofilum</taxon>
    </lineage>
</organism>
<name>A0A8J2VGQ0_9BACL</name>
<proteinExistence type="predicted"/>
<feature type="compositionally biased region" description="Basic and acidic residues" evidence="1">
    <location>
        <begin position="1"/>
        <end position="10"/>
    </location>
</feature>
<evidence type="ECO:0000313" key="3">
    <source>
        <dbReference type="Proteomes" id="UP000625210"/>
    </source>
</evidence>
<evidence type="ECO:0000313" key="2">
    <source>
        <dbReference type="EMBL" id="GGE17985.1"/>
    </source>
</evidence>
<comment type="caution">
    <text evidence="2">The sequence shown here is derived from an EMBL/GenBank/DDBJ whole genome shotgun (WGS) entry which is preliminary data.</text>
</comment>
<feature type="compositionally biased region" description="Polar residues" evidence="1">
    <location>
        <begin position="29"/>
        <end position="39"/>
    </location>
</feature>
<dbReference type="AlphaFoldDB" id="A0A8J2VGQ0"/>
<protein>
    <submittedName>
        <fullName evidence="2">Uncharacterized protein</fullName>
    </submittedName>
</protein>
<evidence type="ECO:0000256" key="1">
    <source>
        <dbReference type="SAM" id="MobiDB-lite"/>
    </source>
</evidence>
<feature type="region of interest" description="Disordered" evidence="1">
    <location>
        <begin position="1"/>
        <end position="39"/>
    </location>
</feature>
<reference evidence="2" key="1">
    <citation type="journal article" date="2014" name="Int. J. Syst. Evol. Microbiol.">
        <title>Complete genome sequence of Corynebacterium casei LMG S-19264T (=DSM 44701T), isolated from a smear-ripened cheese.</title>
        <authorList>
            <consortium name="US DOE Joint Genome Institute (JGI-PGF)"/>
            <person name="Walter F."/>
            <person name="Albersmeier A."/>
            <person name="Kalinowski J."/>
            <person name="Ruckert C."/>
        </authorList>
    </citation>
    <scope>NUCLEOTIDE SEQUENCE</scope>
    <source>
        <strain evidence="2">CGMCC 1.15179</strain>
    </source>
</reference>
<dbReference type="Proteomes" id="UP000625210">
    <property type="component" value="Unassembled WGS sequence"/>
</dbReference>
<dbReference type="EMBL" id="BMHQ01000006">
    <property type="protein sequence ID" value="GGE17985.1"/>
    <property type="molecule type" value="Genomic_DNA"/>
</dbReference>
<keyword evidence="3" id="KW-1185">Reference proteome</keyword>
<sequence length="39" mass="4481">MSDHEIKPGENLEEENQEQEVGIRDAEGYQTTADFLQTK</sequence>